<evidence type="ECO:0000313" key="11">
    <source>
        <dbReference type="Proteomes" id="UP001049176"/>
    </source>
</evidence>
<dbReference type="EMBL" id="CM032185">
    <property type="protein sequence ID" value="KAG7091772.1"/>
    <property type="molecule type" value="Genomic_DNA"/>
</dbReference>
<evidence type="ECO:0000313" key="10">
    <source>
        <dbReference type="EMBL" id="KAG7091772.1"/>
    </source>
</evidence>
<accession>A0A9P7URH4</accession>
<dbReference type="GO" id="GO:0022857">
    <property type="term" value="F:transmembrane transporter activity"/>
    <property type="evidence" value="ECO:0007669"/>
    <property type="project" value="InterPro"/>
</dbReference>
<evidence type="ECO:0000256" key="6">
    <source>
        <dbReference type="SAM" id="Coils"/>
    </source>
</evidence>
<dbReference type="Proteomes" id="UP001049176">
    <property type="component" value="Chromosome 5"/>
</dbReference>
<evidence type="ECO:0000259" key="9">
    <source>
        <dbReference type="PROSITE" id="PS50850"/>
    </source>
</evidence>
<feature type="transmembrane region" description="Helical" evidence="8">
    <location>
        <begin position="143"/>
        <end position="164"/>
    </location>
</feature>
<dbReference type="Gene3D" id="1.20.1250.20">
    <property type="entry name" value="MFS general substrate transporter like domains"/>
    <property type="match status" value="2"/>
</dbReference>
<dbReference type="InterPro" id="IPR011701">
    <property type="entry name" value="MFS"/>
</dbReference>
<reference evidence="10" key="1">
    <citation type="journal article" date="2021" name="Genome Biol. Evol.">
        <title>The assembled and annotated genome of the fairy-ring fungus Marasmius oreades.</title>
        <authorList>
            <person name="Hiltunen M."/>
            <person name="Ament-Velasquez S.L."/>
            <person name="Johannesson H."/>
        </authorList>
    </citation>
    <scope>NUCLEOTIDE SEQUENCE</scope>
    <source>
        <strain evidence="10">03SP1</strain>
    </source>
</reference>
<feature type="compositionally biased region" description="Basic and acidic residues" evidence="7">
    <location>
        <begin position="24"/>
        <end position="35"/>
    </location>
</feature>
<feature type="region of interest" description="Disordered" evidence="7">
    <location>
        <begin position="727"/>
        <end position="797"/>
    </location>
</feature>
<dbReference type="InterPro" id="IPR036259">
    <property type="entry name" value="MFS_trans_sf"/>
</dbReference>
<evidence type="ECO:0000256" key="1">
    <source>
        <dbReference type="ARBA" id="ARBA00004141"/>
    </source>
</evidence>
<feature type="compositionally biased region" description="Polar residues" evidence="7">
    <location>
        <begin position="760"/>
        <end position="770"/>
    </location>
</feature>
<protein>
    <recommendedName>
        <fullName evidence="9">Major facilitator superfamily (MFS) profile domain-containing protein</fullName>
    </recommendedName>
</protein>
<keyword evidence="4 8" id="KW-1133">Transmembrane helix</keyword>
<feature type="domain" description="Major facilitator superfamily (MFS) profile" evidence="9">
    <location>
        <begin position="52"/>
        <end position="541"/>
    </location>
</feature>
<evidence type="ECO:0000256" key="3">
    <source>
        <dbReference type="ARBA" id="ARBA00022692"/>
    </source>
</evidence>
<dbReference type="PROSITE" id="PS50850">
    <property type="entry name" value="MFS"/>
    <property type="match status" value="1"/>
</dbReference>
<evidence type="ECO:0000256" key="8">
    <source>
        <dbReference type="SAM" id="Phobius"/>
    </source>
</evidence>
<keyword evidence="3 8" id="KW-0812">Transmembrane</keyword>
<feature type="transmembrane region" description="Helical" evidence="8">
    <location>
        <begin position="242"/>
        <end position="262"/>
    </location>
</feature>
<feature type="transmembrane region" description="Helical" evidence="8">
    <location>
        <begin position="211"/>
        <end position="230"/>
    </location>
</feature>
<feature type="transmembrane region" description="Helical" evidence="8">
    <location>
        <begin position="423"/>
        <end position="450"/>
    </location>
</feature>
<comment type="subcellular location">
    <subcellularLocation>
        <location evidence="1">Membrane</location>
        <topology evidence="1">Multi-pass membrane protein</topology>
    </subcellularLocation>
</comment>
<dbReference type="RefSeq" id="XP_043008242.1">
    <property type="nucleotide sequence ID" value="XM_043152959.1"/>
</dbReference>
<feature type="coiled-coil region" evidence="6">
    <location>
        <begin position="690"/>
        <end position="717"/>
    </location>
</feature>
<dbReference type="PANTHER" id="PTHR42718:SF9">
    <property type="entry name" value="MAJOR FACILITATOR SUPERFAMILY MULTIDRUG TRANSPORTER MFSC"/>
    <property type="match status" value="1"/>
</dbReference>
<dbReference type="PANTHER" id="PTHR42718">
    <property type="entry name" value="MAJOR FACILITATOR SUPERFAMILY MULTIDRUG TRANSPORTER MFSC"/>
    <property type="match status" value="1"/>
</dbReference>
<keyword evidence="5 8" id="KW-0472">Membrane</keyword>
<dbReference type="GO" id="GO:0016020">
    <property type="term" value="C:membrane"/>
    <property type="evidence" value="ECO:0007669"/>
    <property type="project" value="UniProtKB-SubCell"/>
</dbReference>
<evidence type="ECO:0000256" key="7">
    <source>
        <dbReference type="SAM" id="MobiDB-lite"/>
    </source>
</evidence>
<comment type="caution">
    <text evidence="10">The sequence shown here is derived from an EMBL/GenBank/DDBJ whole genome shotgun (WGS) entry which is preliminary data.</text>
</comment>
<feature type="transmembrane region" description="Helical" evidence="8">
    <location>
        <begin position="176"/>
        <end position="199"/>
    </location>
</feature>
<keyword evidence="2" id="KW-0813">Transport</keyword>
<feature type="transmembrane region" description="Helical" evidence="8">
    <location>
        <begin position="373"/>
        <end position="391"/>
    </location>
</feature>
<sequence length="797" mass="86331">MDDKRSSKKSSLDGTVITQQHVRKSLEEAEKTPPNDIERQLRARSVWSSLGVIAATTLAMMANTANAASPAVALPTIQRELHVEQVALVWIMSAYPLSGGCLLLMFGRLADLYGRKKMFIFGSVWLVALSLGCGFANNAMTLSILRGIQGVGASATVPACLGILAQTFPPSQWRSVAFASFAAGAPIGAAFGTAIGGVLTQVTPTTWRAVFWLSTGLSALSLIIGMFAIDRDLPSEEEDRRTDWLGALFSTIALTLIVFVLGQGEEAVPKQWGTAYIIALLIVGVFFLVVFLLWQRFLEQIQDGKRSPPQSAWIPTPPPLMRLSLWSRANGKVAAVMAIQFLLSCGFLGWQFWTMLYYQNFLGLDAIGTVVRLIPSFVTGILCNVVVALTVSRLPLVALMAVGTLSSALAALLFAIIVPEVTYWAYGFPAAIFAVVGADFVMSSGTLFIAKVSPPHEQSVAGAVFQCMQQLGTSIGVTVGTVVFNRLIRQKTGSDSQVTAPREVLLDSYRAAQWTNFAFAILAAILAIIFLQGVGIVGHRAAKHEHIRTMTKEEIESLHLPCSSAHPYAGALGALIPAGELEHLNETGSRRRSMRRPSAYAISEYSLSQDEEAQGGPGGAGLRNLRGKTEALLSALEEEQQKSHRLREENADLLARIAQVEKEMERLDPSVGGELRAVLMKTRSERGTWEENMRNENGELRERLTRAEGELRRMDDILDDGMDRLRVSGSAGGSRKEVKWVPTSSQEKKTGSLEVDIGQTPISEVGNSSEGAFFQPPTTTVSPQPPPMASPTSVKQD</sequence>
<dbReference type="Pfam" id="PF07690">
    <property type="entry name" value="MFS_1"/>
    <property type="match status" value="2"/>
</dbReference>
<keyword evidence="11" id="KW-1185">Reference proteome</keyword>
<dbReference type="GeneID" id="66077251"/>
<feature type="transmembrane region" description="Helical" evidence="8">
    <location>
        <begin position="118"/>
        <end position="137"/>
    </location>
</feature>
<dbReference type="AlphaFoldDB" id="A0A9P7URH4"/>
<feature type="transmembrane region" description="Helical" evidence="8">
    <location>
        <begin position="517"/>
        <end position="538"/>
    </location>
</feature>
<feature type="transmembrane region" description="Helical" evidence="8">
    <location>
        <begin position="396"/>
        <end position="417"/>
    </location>
</feature>
<keyword evidence="6" id="KW-0175">Coiled coil</keyword>
<evidence type="ECO:0000256" key="5">
    <source>
        <dbReference type="ARBA" id="ARBA00023136"/>
    </source>
</evidence>
<feature type="transmembrane region" description="Helical" evidence="8">
    <location>
        <begin position="333"/>
        <end position="353"/>
    </location>
</feature>
<feature type="transmembrane region" description="Helical" evidence="8">
    <location>
        <begin position="471"/>
        <end position="488"/>
    </location>
</feature>
<evidence type="ECO:0000256" key="2">
    <source>
        <dbReference type="ARBA" id="ARBA00022448"/>
    </source>
</evidence>
<gene>
    <name evidence="10" type="ORF">E1B28_008175</name>
</gene>
<dbReference type="OrthoDB" id="3035058at2759"/>
<dbReference type="SUPFAM" id="SSF103473">
    <property type="entry name" value="MFS general substrate transporter"/>
    <property type="match status" value="1"/>
</dbReference>
<feature type="transmembrane region" description="Helical" evidence="8">
    <location>
        <begin position="274"/>
        <end position="294"/>
    </location>
</feature>
<dbReference type="InterPro" id="IPR020846">
    <property type="entry name" value="MFS_dom"/>
</dbReference>
<name>A0A9P7URH4_9AGAR</name>
<evidence type="ECO:0000256" key="4">
    <source>
        <dbReference type="ARBA" id="ARBA00022989"/>
    </source>
</evidence>
<feature type="transmembrane region" description="Helical" evidence="8">
    <location>
        <begin position="87"/>
        <end position="106"/>
    </location>
</feature>
<feature type="region of interest" description="Disordered" evidence="7">
    <location>
        <begin position="1"/>
        <end position="35"/>
    </location>
</feature>
<feature type="coiled-coil region" evidence="6">
    <location>
        <begin position="622"/>
        <end position="663"/>
    </location>
</feature>
<dbReference type="KEGG" id="more:E1B28_008175"/>
<organism evidence="10 11">
    <name type="scientific">Marasmius oreades</name>
    <name type="common">fairy-ring Marasmius</name>
    <dbReference type="NCBI Taxonomy" id="181124"/>
    <lineage>
        <taxon>Eukaryota</taxon>
        <taxon>Fungi</taxon>
        <taxon>Dikarya</taxon>
        <taxon>Basidiomycota</taxon>
        <taxon>Agaricomycotina</taxon>
        <taxon>Agaricomycetes</taxon>
        <taxon>Agaricomycetidae</taxon>
        <taxon>Agaricales</taxon>
        <taxon>Marasmiineae</taxon>
        <taxon>Marasmiaceae</taxon>
        <taxon>Marasmius</taxon>
    </lineage>
</organism>
<proteinExistence type="predicted"/>